<dbReference type="Proteomes" id="UP001162480">
    <property type="component" value="Chromosome 2"/>
</dbReference>
<keyword evidence="3" id="KW-1185">Reference proteome</keyword>
<gene>
    <name evidence="2" type="ORF">OCTVUL_1B020053</name>
</gene>
<name>A0AA36EY39_OCTVU</name>
<dbReference type="AlphaFoldDB" id="A0AA36EY39"/>
<evidence type="ECO:0000313" key="3">
    <source>
        <dbReference type="Proteomes" id="UP001162480"/>
    </source>
</evidence>
<organism evidence="2 3">
    <name type="scientific">Octopus vulgaris</name>
    <name type="common">Common octopus</name>
    <dbReference type="NCBI Taxonomy" id="6645"/>
    <lineage>
        <taxon>Eukaryota</taxon>
        <taxon>Metazoa</taxon>
        <taxon>Spiralia</taxon>
        <taxon>Lophotrochozoa</taxon>
        <taxon>Mollusca</taxon>
        <taxon>Cephalopoda</taxon>
        <taxon>Coleoidea</taxon>
        <taxon>Octopodiformes</taxon>
        <taxon>Octopoda</taxon>
        <taxon>Incirrata</taxon>
        <taxon>Octopodidae</taxon>
        <taxon>Octopus</taxon>
    </lineage>
</organism>
<feature type="compositionally biased region" description="Basic and acidic residues" evidence="1">
    <location>
        <begin position="42"/>
        <end position="53"/>
    </location>
</feature>
<accession>A0AA36EY39</accession>
<evidence type="ECO:0000256" key="1">
    <source>
        <dbReference type="SAM" id="MobiDB-lite"/>
    </source>
</evidence>
<evidence type="ECO:0000313" key="2">
    <source>
        <dbReference type="EMBL" id="CAI9717544.1"/>
    </source>
</evidence>
<sequence length="121" mass="14081">MDKDDEDIFCTSPLDCYAMRPDVLEDMCFAEFAVTYTTGGKDVPDDAADHISDDLDESDEIKGGDNNSDTEEIADKLQKIITLKNSLRCMKKRKCHCIIRFHKEKKEEGRYRNLLMLYYPW</sequence>
<protein>
    <submittedName>
        <fullName evidence="2">Uncharacterized protein</fullName>
    </submittedName>
</protein>
<dbReference type="EMBL" id="OX597815">
    <property type="protein sequence ID" value="CAI9717544.1"/>
    <property type="molecule type" value="Genomic_DNA"/>
</dbReference>
<reference evidence="2" key="1">
    <citation type="submission" date="2023-08" db="EMBL/GenBank/DDBJ databases">
        <authorList>
            <person name="Alioto T."/>
            <person name="Alioto T."/>
            <person name="Gomez Garrido J."/>
        </authorList>
    </citation>
    <scope>NUCLEOTIDE SEQUENCE</scope>
</reference>
<proteinExistence type="predicted"/>
<feature type="region of interest" description="Disordered" evidence="1">
    <location>
        <begin position="39"/>
        <end position="70"/>
    </location>
</feature>